<accession>A0A4U7JNE9</accession>
<evidence type="ECO:0000256" key="2">
    <source>
        <dbReference type="ARBA" id="ARBA00022801"/>
    </source>
</evidence>
<dbReference type="InterPro" id="IPR029062">
    <property type="entry name" value="Class_I_gatase-like"/>
</dbReference>
<keyword evidence="2 10" id="KW-0378">Hydrolase</keyword>
<keyword evidence="5 10" id="KW-0456">Lyase</keyword>
<proteinExistence type="inferred from homology"/>
<evidence type="ECO:0000256" key="10">
    <source>
        <dbReference type="HAMAP-Rule" id="MF_01615"/>
    </source>
</evidence>
<comment type="similarity">
    <text evidence="1 10">Belongs to the glutaminase PdxT/SNO family.</text>
</comment>
<dbReference type="PROSITE" id="PS51273">
    <property type="entry name" value="GATASE_TYPE_1"/>
    <property type="match status" value="1"/>
</dbReference>
<name>A0A4U7JNE9_9FIRM</name>
<keyword evidence="3 10" id="KW-0663">Pyridoxal phosphate</keyword>
<gene>
    <name evidence="10 13" type="primary">pdxT</name>
    <name evidence="13" type="ORF">EHE19_008980</name>
</gene>
<protein>
    <recommendedName>
        <fullName evidence="10">Pyridoxal 5'-phosphate synthase subunit PdxT</fullName>
        <ecNumber evidence="10">4.3.3.6</ecNumber>
    </recommendedName>
    <alternativeName>
        <fullName evidence="10">Pdx2</fullName>
    </alternativeName>
    <alternativeName>
        <fullName evidence="10">Pyridoxal 5'-phosphate synthase glutaminase subunit</fullName>
        <ecNumber evidence="10">3.5.1.2</ecNumber>
    </alternativeName>
</protein>
<dbReference type="HAMAP" id="MF_01615">
    <property type="entry name" value="PdxT"/>
    <property type="match status" value="1"/>
</dbReference>
<reference evidence="13 14" key="1">
    <citation type="submission" date="2020-09" db="EMBL/GenBank/DDBJ databases">
        <title>Characterization and genome sequencing of Ruminiclostridium sp. nov. MA18.</title>
        <authorList>
            <person name="Rettenmaier R."/>
            <person name="Kowollik M.-L."/>
            <person name="Liebl W."/>
            <person name="Zverlov V."/>
        </authorList>
    </citation>
    <scope>NUCLEOTIDE SEQUENCE [LARGE SCALE GENOMIC DNA]</scope>
    <source>
        <strain evidence="13 14">MA18</strain>
    </source>
</reference>
<comment type="subunit">
    <text evidence="9 10">In the presence of PdxS, forms a dodecamer of heterodimers. Only shows activity in the heterodimer.</text>
</comment>
<dbReference type="RefSeq" id="WP_137696259.1">
    <property type="nucleotide sequence ID" value="NZ_CP061336.1"/>
</dbReference>
<keyword evidence="14" id="KW-1185">Reference proteome</keyword>
<dbReference type="EC" id="3.5.1.2" evidence="10"/>
<evidence type="ECO:0000256" key="6">
    <source>
        <dbReference type="ARBA" id="ARBA00047992"/>
    </source>
</evidence>
<comment type="function">
    <text evidence="8 10">Catalyzes the hydrolysis of glutamine to glutamate and ammonia as part of the biosynthesis of pyridoxal 5'-phosphate. The resulting ammonia molecule is channeled to the active site of PdxS.</text>
</comment>
<dbReference type="FunFam" id="3.40.50.880:FF:000010">
    <property type="entry name" value="uncharacterized protein LOC100176842 isoform X2"/>
    <property type="match status" value="1"/>
</dbReference>
<dbReference type="GO" id="GO:0005829">
    <property type="term" value="C:cytosol"/>
    <property type="evidence" value="ECO:0007669"/>
    <property type="project" value="TreeGrafter"/>
</dbReference>
<sequence length="192" mass="21248">MKKVGVLGLQGAVSEHVDRLAKLENVKPLVVKYKNEIEAVDALIIPGGESTAIGKLLADFELTSTLKSRILSGMPVWGTCAGMIILAKKLCNDERRHLEVMDIEVMRNGYGRQIDSFSTTVNLPELSANEIPLVFIRAPYVVNAAPNVKVLLRVNDKIVACRQENMLATSFHPELTEDLSFHKYFVDLIKAS</sequence>
<comment type="catalytic activity">
    <reaction evidence="6 10">
        <text>aldehydo-D-ribose 5-phosphate + D-glyceraldehyde 3-phosphate + L-glutamine = pyridoxal 5'-phosphate + L-glutamate + phosphate + 3 H2O + H(+)</text>
        <dbReference type="Rhea" id="RHEA:31507"/>
        <dbReference type="ChEBI" id="CHEBI:15377"/>
        <dbReference type="ChEBI" id="CHEBI:15378"/>
        <dbReference type="ChEBI" id="CHEBI:29985"/>
        <dbReference type="ChEBI" id="CHEBI:43474"/>
        <dbReference type="ChEBI" id="CHEBI:58273"/>
        <dbReference type="ChEBI" id="CHEBI:58359"/>
        <dbReference type="ChEBI" id="CHEBI:59776"/>
        <dbReference type="ChEBI" id="CHEBI:597326"/>
        <dbReference type="EC" id="4.3.3.6"/>
    </reaction>
</comment>
<dbReference type="GO" id="GO:0006543">
    <property type="term" value="P:L-glutamine catabolic process"/>
    <property type="evidence" value="ECO:0007669"/>
    <property type="project" value="UniProtKB-UniRule"/>
</dbReference>
<feature type="binding site" evidence="10 12">
    <location>
        <begin position="48"/>
        <end position="50"/>
    </location>
    <ligand>
        <name>L-glutamine</name>
        <dbReference type="ChEBI" id="CHEBI:58359"/>
    </ligand>
</feature>
<dbReference type="KEGG" id="rher:EHE19_008980"/>
<dbReference type="CDD" id="cd01749">
    <property type="entry name" value="GATase1_PB"/>
    <property type="match status" value="1"/>
</dbReference>
<dbReference type="AlphaFoldDB" id="A0A4U7JNE9"/>
<evidence type="ECO:0000313" key="14">
    <source>
        <dbReference type="Proteomes" id="UP000306409"/>
    </source>
</evidence>
<dbReference type="Pfam" id="PF01174">
    <property type="entry name" value="SNO"/>
    <property type="match status" value="1"/>
</dbReference>
<feature type="binding site" evidence="10 12">
    <location>
        <begin position="136"/>
        <end position="137"/>
    </location>
    <ligand>
        <name>L-glutamine</name>
        <dbReference type="ChEBI" id="CHEBI:58359"/>
    </ligand>
</feature>
<dbReference type="PIRSF" id="PIRSF005639">
    <property type="entry name" value="Glut_amidoT_SNO"/>
    <property type="match status" value="1"/>
</dbReference>
<dbReference type="PROSITE" id="PS51130">
    <property type="entry name" value="PDXT_SNO_2"/>
    <property type="match status" value="1"/>
</dbReference>
<dbReference type="EC" id="4.3.3.6" evidence="10"/>
<evidence type="ECO:0000313" key="13">
    <source>
        <dbReference type="EMBL" id="QNU68512.1"/>
    </source>
</evidence>
<organism evidence="13 14">
    <name type="scientific">Ruminiclostridium herbifermentans</name>
    <dbReference type="NCBI Taxonomy" id="2488810"/>
    <lineage>
        <taxon>Bacteria</taxon>
        <taxon>Bacillati</taxon>
        <taxon>Bacillota</taxon>
        <taxon>Clostridia</taxon>
        <taxon>Eubacteriales</taxon>
        <taxon>Oscillospiraceae</taxon>
        <taxon>Ruminiclostridium</taxon>
    </lineage>
</organism>
<feature type="active site" description="Nucleophile" evidence="10 11">
    <location>
        <position position="80"/>
    </location>
</feature>
<dbReference type="InterPro" id="IPR002161">
    <property type="entry name" value="PdxT/SNO"/>
</dbReference>
<dbReference type="PROSITE" id="PS01236">
    <property type="entry name" value="PDXT_SNO_1"/>
    <property type="match status" value="1"/>
</dbReference>
<keyword evidence="4 10" id="KW-0315">Glutamine amidotransferase</keyword>
<dbReference type="InterPro" id="IPR021196">
    <property type="entry name" value="PdxT/SNO_CS"/>
</dbReference>
<evidence type="ECO:0000256" key="11">
    <source>
        <dbReference type="PIRSR" id="PIRSR005639-1"/>
    </source>
</evidence>
<dbReference type="GO" id="GO:0008614">
    <property type="term" value="P:pyridoxine metabolic process"/>
    <property type="evidence" value="ECO:0007669"/>
    <property type="project" value="TreeGrafter"/>
</dbReference>
<dbReference type="GO" id="GO:0004359">
    <property type="term" value="F:glutaminase activity"/>
    <property type="evidence" value="ECO:0007669"/>
    <property type="project" value="UniProtKB-UniRule"/>
</dbReference>
<evidence type="ECO:0000256" key="7">
    <source>
        <dbReference type="ARBA" id="ARBA00049534"/>
    </source>
</evidence>
<dbReference type="Gene3D" id="3.40.50.880">
    <property type="match status" value="1"/>
</dbReference>
<evidence type="ECO:0000256" key="12">
    <source>
        <dbReference type="PIRSR" id="PIRSR005639-2"/>
    </source>
</evidence>
<dbReference type="OrthoDB" id="9810320at2"/>
<evidence type="ECO:0000256" key="5">
    <source>
        <dbReference type="ARBA" id="ARBA00023239"/>
    </source>
</evidence>
<dbReference type="PANTHER" id="PTHR31559:SF0">
    <property type="entry name" value="PYRIDOXAL 5'-PHOSPHATE SYNTHASE SUBUNIT SNO1-RELATED"/>
    <property type="match status" value="1"/>
</dbReference>
<feature type="active site" description="Charge relay system" evidence="10 11">
    <location>
        <position position="172"/>
    </location>
</feature>
<evidence type="ECO:0000256" key="9">
    <source>
        <dbReference type="ARBA" id="ARBA00064749"/>
    </source>
</evidence>
<evidence type="ECO:0000256" key="1">
    <source>
        <dbReference type="ARBA" id="ARBA00008345"/>
    </source>
</evidence>
<dbReference type="EMBL" id="CP061336">
    <property type="protein sequence ID" value="QNU68512.1"/>
    <property type="molecule type" value="Genomic_DNA"/>
</dbReference>
<dbReference type="Proteomes" id="UP000306409">
    <property type="component" value="Chromosome"/>
</dbReference>
<comment type="catalytic activity">
    <reaction evidence="7 10">
        <text>L-glutamine + H2O = L-glutamate + NH4(+)</text>
        <dbReference type="Rhea" id="RHEA:15889"/>
        <dbReference type="ChEBI" id="CHEBI:15377"/>
        <dbReference type="ChEBI" id="CHEBI:28938"/>
        <dbReference type="ChEBI" id="CHEBI:29985"/>
        <dbReference type="ChEBI" id="CHEBI:58359"/>
        <dbReference type="EC" id="3.5.1.2"/>
    </reaction>
</comment>
<dbReference type="GO" id="GO:1903600">
    <property type="term" value="C:glutaminase complex"/>
    <property type="evidence" value="ECO:0007669"/>
    <property type="project" value="TreeGrafter"/>
</dbReference>
<dbReference type="UniPathway" id="UPA00245"/>
<dbReference type="NCBIfam" id="TIGR03800">
    <property type="entry name" value="PLP_synth_Pdx2"/>
    <property type="match status" value="1"/>
</dbReference>
<dbReference type="PANTHER" id="PTHR31559">
    <property type="entry name" value="PYRIDOXAL 5'-PHOSPHATE SYNTHASE SUBUNIT SNO"/>
    <property type="match status" value="1"/>
</dbReference>
<comment type="pathway">
    <text evidence="10">Cofactor biosynthesis; pyridoxal 5'-phosphate biosynthesis.</text>
</comment>
<evidence type="ECO:0000256" key="3">
    <source>
        <dbReference type="ARBA" id="ARBA00022898"/>
    </source>
</evidence>
<evidence type="ECO:0000256" key="4">
    <source>
        <dbReference type="ARBA" id="ARBA00022962"/>
    </source>
</evidence>
<dbReference type="GO" id="GO:0042823">
    <property type="term" value="P:pyridoxal phosphate biosynthetic process"/>
    <property type="evidence" value="ECO:0007669"/>
    <property type="project" value="UniProtKB-UniRule"/>
</dbReference>
<dbReference type="SUPFAM" id="SSF52317">
    <property type="entry name" value="Class I glutamine amidotransferase-like"/>
    <property type="match status" value="1"/>
</dbReference>
<dbReference type="GO" id="GO:0036381">
    <property type="term" value="F:pyridoxal 5'-phosphate synthase (glutamine hydrolysing) activity"/>
    <property type="evidence" value="ECO:0007669"/>
    <property type="project" value="UniProtKB-UniRule"/>
</dbReference>
<feature type="binding site" evidence="10 12">
    <location>
        <position position="107"/>
    </location>
    <ligand>
        <name>L-glutamine</name>
        <dbReference type="ChEBI" id="CHEBI:58359"/>
    </ligand>
</feature>
<evidence type="ECO:0000256" key="8">
    <source>
        <dbReference type="ARBA" id="ARBA00054599"/>
    </source>
</evidence>
<feature type="active site" description="Charge relay system" evidence="10 11">
    <location>
        <position position="174"/>
    </location>
</feature>